<name>A0A6I9WJH0_9HYME</name>
<dbReference type="RefSeq" id="XP_011643228.1">
    <property type="nucleotide sequence ID" value="XM_011644926.2"/>
</dbReference>
<dbReference type="GeneID" id="105431021"/>
<proteinExistence type="predicted"/>
<sequence length="131" mass="14965">MICFYCLIIETKESREPYFLETEIPTTPLNSFSIVLKDRSISAGSVGGNTLFWAGPKWSSRFDHTLSSQTNVVLDIYVFTSSWTICLTKPIYSRREGMEGERQKYRGLTHVNESSESHAGPSARHMFPRLH</sequence>
<gene>
    <name evidence="3" type="primary">LOC105431021</name>
</gene>
<accession>A0A6I9WJH0</accession>
<protein>
    <submittedName>
        <fullName evidence="3">Uncharacterized protein LOC105431021 isoform X1</fullName>
    </submittedName>
</protein>
<evidence type="ECO:0000313" key="2">
    <source>
        <dbReference type="Proteomes" id="UP000504615"/>
    </source>
</evidence>
<evidence type="ECO:0000313" key="3">
    <source>
        <dbReference type="RefSeq" id="XP_011643228.1"/>
    </source>
</evidence>
<dbReference type="KEGG" id="pbar:105431021"/>
<dbReference type="Proteomes" id="UP000504615">
    <property type="component" value="Unplaced"/>
</dbReference>
<reference evidence="3" key="1">
    <citation type="submission" date="2025-08" db="UniProtKB">
        <authorList>
            <consortium name="RefSeq"/>
        </authorList>
    </citation>
    <scope>IDENTIFICATION</scope>
</reference>
<evidence type="ECO:0000256" key="1">
    <source>
        <dbReference type="SAM" id="MobiDB-lite"/>
    </source>
</evidence>
<dbReference type="AlphaFoldDB" id="A0A6I9WJH0"/>
<organism evidence="2 3">
    <name type="scientific">Pogonomyrmex barbatus</name>
    <name type="common">red harvester ant</name>
    <dbReference type="NCBI Taxonomy" id="144034"/>
    <lineage>
        <taxon>Eukaryota</taxon>
        <taxon>Metazoa</taxon>
        <taxon>Ecdysozoa</taxon>
        <taxon>Arthropoda</taxon>
        <taxon>Hexapoda</taxon>
        <taxon>Insecta</taxon>
        <taxon>Pterygota</taxon>
        <taxon>Neoptera</taxon>
        <taxon>Endopterygota</taxon>
        <taxon>Hymenoptera</taxon>
        <taxon>Apocrita</taxon>
        <taxon>Aculeata</taxon>
        <taxon>Formicoidea</taxon>
        <taxon>Formicidae</taxon>
        <taxon>Myrmicinae</taxon>
        <taxon>Pogonomyrmex</taxon>
    </lineage>
</organism>
<keyword evidence="2" id="KW-1185">Reference proteome</keyword>
<feature type="region of interest" description="Disordered" evidence="1">
    <location>
        <begin position="109"/>
        <end position="131"/>
    </location>
</feature>